<dbReference type="AlphaFoldDB" id="A0A382JPV3"/>
<reference evidence="2" key="1">
    <citation type="submission" date="2018-05" db="EMBL/GenBank/DDBJ databases">
        <authorList>
            <person name="Lanie J.A."/>
            <person name="Ng W.-L."/>
            <person name="Kazmierczak K.M."/>
            <person name="Andrzejewski T.M."/>
            <person name="Davidsen T.M."/>
            <person name="Wayne K.J."/>
            <person name="Tettelin H."/>
            <person name="Glass J.I."/>
            <person name="Rusch D."/>
            <person name="Podicherti R."/>
            <person name="Tsui H.-C.T."/>
            <person name="Winkler M.E."/>
        </authorList>
    </citation>
    <scope>NUCLEOTIDE SEQUENCE</scope>
</reference>
<organism evidence="2">
    <name type="scientific">marine metagenome</name>
    <dbReference type="NCBI Taxonomy" id="408172"/>
    <lineage>
        <taxon>unclassified sequences</taxon>
        <taxon>metagenomes</taxon>
        <taxon>ecological metagenomes</taxon>
    </lineage>
</organism>
<dbReference type="InterPro" id="IPR026444">
    <property type="entry name" value="Secre_tail"/>
</dbReference>
<accession>A0A382JPV3</accession>
<feature type="non-terminal residue" evidence="2">
    <location>
        <position position="1"/>
    </location>
</feature>
<gene>
    <name evidence="2" type="ORF">METZ01_LOCUS266613</name>
</gene>
<dbReference type="EMBL" id="UINC01075509">
    <property type="protein sequence ID" value="SVC13759.1"/>
    <property type="molecule type" value="Genomic_DNA"/>
</dbReference>
<name>A0A382JPV3_9ZZZZ</name>
<evidence type="ECO:0000259" key="1">
    <source>
        <dbReference type="Pfam" id="PF18962"/>
    </source>
</evidence>
<feature type="domain" description="Secretion system C-terminal sorting" evidence="1">
    <location>
        <begin position="131"/>
        <end position="209"/>
    </location>
</feature>
<protein>
    <recommendedName>
        <fullName evidence="1">Secretion system C-terminal sorting domain-containing protein</fullName>
    </recommendedName>
</protein>
<dbReference type="Pfam" id="PF18962">
    <property type="entry name" value="Por_Secre_tail"/>
    <property type="match status" value="1"/>
</dbReference>
<sequence length="212" mass="24158">QIIEDTSQAGRHLNMVQNGNDLFIFLDDTITAGQFHISYDPGTTPVEFFQRPSKERELFINNHFPEKGFSILEFARTGLLKRDTIRMTLDESSEITLFYILTSDKNSIVQKGTAEINYTPLPTKVALYPAYPNPFNPITTLQFDVPNAEVIHSISLNIFDMRGRQVETLVNGSMLPGSYRIQWHADQFASGMYFAKLVYGTKIKTQKILLLK</sequence>
<evidence type="ECO:0000313" key="2">
    <source>
        <dbReference type="EMBL" id="SVC13759.1"/>
    </source>
</evidence>
<dbReference type="Gene3D" id="2.60.40.4070">
    <property type="match status" value="1"/>
</dbReference>
<proteinExistence type="predicted"/>
<dbReference type="NCBIfam" id="TIGR04183">
    <property type="entry name" value="Por_Secre_tail"/>
    <property type="match status" value="1"/>
</dbReference>